<dbReference type="InterPro" id="IPR025574">
    <property type="entry name" value="Nucleoporin_FG_rpt"/>
</dbReference>
<protein>
    <recommendedName>
        <fullName evidence="3">Nuclear pore complex protein NUP62-like</fullName>
    </recommendedName>
</protein>
<sequence length="245" mass="24547">MHGFSSLFGAATSVSTPFGTASGSSSPLFGMASSTGSTTSSLFGMPFSTASGPSPFGAPASASSSGSLFGAAAALSTGSSGLFGATTAPSTTPAPAFGITSTTAATTTATSTSKAASQAPSALVVASSSGSVNASSVEIMFEKVGFESGERAAATVRSMLGRRATSSVSTPSAALKMPSEITGKTVEENGYMHERYPLFLFYPIDYLNFLYSTLGCEFSVLCKVNTASDLISCNKAISVVPYVAH</sequence>
<dbReference type="GO" id="GO:0005643">
    <property type="term" value="C:nuclear pore"/>
    <property type="evidence" value="ECO:0007669"/>
    <property type="project" value="UniProtKB-ARBA"/>
</dbReference>
<reference evidence="2" key="1">
    <citation type="journal article" date="2017" name="Plant J.">
        <title>The pomegranate (Punica granatum L.) genome and the genomics of punicalagin biosynthesis.</title>
        <authorList>
            <person name="Qin G."/>
            <person name="Xu C."/>
            <person name="Ming R."/>
            <person name="Tang H."/>
            <person name="Guyot R."/>
            <person name="Kramer E.M."/>
            <person name="Hu Y."/>
            <person name="Yi X."/>
            <person name="Qi Y."/>
            <person name="Xu X."/>
            <person name="Gao Z."/>
            <person name="Pan H."/>
            <person name="Jian J."/>
            <person name="Tian Y."/>
            <person name="Yue Z."/>
            <person name="Xu Y."/>
        </authorList>
    </citation>
    <scope>NUCLEOTIDE SEQUENCE [LARGE SCALE GENOMIC DNA]</scope>
    <source>
        <strain evidence="2">cv. Dabenzi</strain>
    </source>
</reference>
<accession>A0A218WNQ9</accession>
<dbReference type="Pfam" id="PF13634">
    <property type="entry name" value="Nucleoporin_FG"/>
    <property type="match status" value="1"/>
</dbReference>
<dbReference type="AlphaFoldDB" id="A0A218WNQ9"/>
<evidence type="ECO:0000313" key="1">
    <source>
        <dbReference type="EMBL" id="OWM74118.1"/>
    </source>
</evidence>
<comment type="caution">
    <text evidence="1">The sequence shown here is derived from an EMBL/GenBank/DDBJ whole genome shotgun (WGS) entry which is preliminary data.</text>
</comment>
<organism evidence="1 2">
    <name type="scientific">Punica granatum</name>
    <name type="common">Pomegranate</name>
    <dbReference type="NCBI Taxonomy" id="22663"/>
    <lineage>
        <taxon>Eukaryota</taxon>
        <taxon>Viridiplantae</taxon>
        <taxon>Streptophyta</taxon>
        <taxon>Embryophyta</taxon>
        <taxon>Tracheophyta</taxon>
        <taxon>Spermatophyta</taxon>
        <taxon>Magnoliopsida</taxon>
        <taxon>eudicotyledons</taxon>
        <taxon>Gunneridae</taxon>
        <taxon>Pentapetalae</taxon>
        <taxon>rosids</taxon>
        <taxon>malvids</taxon>
        <taxon>Myrtales</taxon>
        <taxon>Lythraceae</taxon>
        <taxon>Punica</taxon>
    </lineage>
</organism>
<name>A0A218WNQ9_PUNGR</name>
<gene>
    <name evidence="1" type="ORF">CDL15_Pgr008429</name>
</gene>
<evidence type="ECO:0000313" key="2">
    <source>
        <dbReference type="Proteomes" id="UP000197138"/>
    </source>
</evidence>
<dbReference type="Proteomes" id="UP000197138">
    <property type="component" value="Unassembled WGS sequence"/>
</dbReference>
<proteinExistence type="predicted"/>
<evidence type="ECO:0008006" key="3">
    <source>
        <dbReference type="Google" id="ProtNLM"/>
    </source>
</evidence>
<dbReference type="EMBL" id="MTKT01003794">
    <property type="protein sequence ID" value="OWM74118.1"/>
    <property type="molecule type" value="Genomic_DNA"/>
</dbReference>